<proteinExistence type="inferred from homology"/>
<dbReference type="PIRSF" id="PIRSF005384">
    <property type="entry name" value="RpiB_LacA_B"/>
    <property type="match status" value="1"/>
</dbReference>
<comment type="caution">
    <text evidence="3">The sequence shown here is derived from an EMBL/GenBank/DDBJ whole genome shotgun (WGS) entry which is preliminary data.</text>
</comment>
<evidence type="ECO:0000256" key="2">
    <source>
        <dbReference type="ARBA" id="ARBA00023235"/>
    </source>
</evidence>
<dbReference type="EMBL" id="JWLZ01000222">
    <property type="protein sequence ID" value="KHT58328.1"/>
    <property type="molecule type" value="Genomic_DNA"/>
</dbReference>
<dbReference type="InterPro" id="IPR036569">
    <property type="entry name" value="RpiB_LacA_LacB_sf"/>
</dbReference>
<sequence>MNIAIGCDDAAVEFKDILKDYIVSLGYEYTDYSDLPEGGSNFYADVAERVARSVANNNHQRGIIVCGTGIGVSIMANKVPGIRAALCHDVFSAVRARKSNGAQIITMGSRVIGPELAKTVLKSWLDADEIDESSLPKVQRIMELEDAIQLG</sequence>
<protein>
    <submittedName>
        <fullName evidence="3">Ribose 5-phosphate isomerase</fullName>
    </submittedName>
</protein>
<dbReference type="InterPro" id="IPR003500">
    <property type="entry name" value="RpiB_LacA_LacB"/>
</dbReference>
<dbReference type="GO" id="GO:0016861">
    <property type="term" value="F:intramolecular oxidoreductase activity, interconverting aldoses and ketoses"/>
    <property type="evidence" value="ECO:0007669"/>
    <property type="project" value="UniProtKB-ARBA"/>
</dbReference>
<dbReference type="NCBIfam" id="TIGR00689">
    <property type="entry name" value="rpiB_lacA_lacB"/>
    <property type="match status" value="1"/>
</dbReference>
<evidence type="ECO:0000313" key="3">
    <source>
        <dbReference type="EMBL" id="KHT58328.1"/>
    </source>
</evidence>
<dbReference type="NCBIfam" id="NF004051">
    <property type="entry name" value="PRK05571.1"/>
    <property type="match status" value="1"/>
</dbReference>
<name>A0A0B9FPM6_9GAMM</name>
<reference evidence="3 4" key="1">
    <citation type="submission" date="2014-12" db="EMBL/GenBank/DDBJ databases">
        <title>Genome sequencing of Photobacterium gaetbulicola AD005a.</title>
        <authorList>
            <person name="Adrian T.G.S."/>
            <person name="Chan K.G."/>
        </authorList>
    </citation>
    <scope>NUCLEOTIDE SEQUENCE [LARGE SCALE GENOMIC DNA]</scope>
    <source>
        <strain evidence="3 4">AD005a</strain>
    </source>
</reference>
<dbReference type="PANTHER" id="PTHR43732">
    <property type="entry name" value="RIBOSE 5-PHOSPHATE ISOMERASE-RELATED"/>
    <property type="match status" value="1"/>
</dbReference>
<dbReference type="SUPFAM" id="SSF89623">
    <property type="entry name" value="Ribose/Galactose isomerase RpiB/AlsB"/>
    <property type="match status" value="1"/>
</dbReference>
<dbReference type="Gene3D" id="3.40.1400.10">
    <property type="entry name" value="Sugar-phosphate isomerase, RpiB/LacA/LacB"/>
    <property type="match status" value="1"/>
</dbReference>
<evidence type="ECO:0000256" key="1">
    <source>
        <dbReference type="ARBA" id="ARBA00008754"/>
    </source>
</evidence>
<organism evidence="3 4">
    <name type="scientific">Photobacterium gaetbulicola</name>
    <dbReference type="NCBI Taxonomy" id="1295392"/>
    <lineage>
        <taxon>Bacteria</taxon>
        <taxon>Pseudomonadati</taxon>
        <taxon>Pseudomonadota</taxon>
        <taxon>Gammaproteobacteria</taxon>
        <taxon>Vibrionales</taxon>
        <taxon>Vibrionaceae</taxon>
        <taxon>Photobacterium</taxon>
    </lineage>
</organism>
<dbReference type="Pfam" id="PF02502">
    <property type="entry name" value="LacAB_rpiB"/>
    <property type="match status" value="1"/>
</dbReference>
<accession>A0A0B9FPM6</accession>
<gene>
    <name evidence="3" type="ORF">RJ45_25505</name>
</gene>
<dbReference type="RefSeq" id="WP_039469572.1">
    <property type="nucleotide sequence ID" value="NZ_JWLZ01000222.1"/>
</dbReference>
<dbReference type="InterPro" id="IPR051812">
    <property type="entry name" value="SPI_LacAB/RpiB"/>
</dbReference>
<dbReference type="GO" id="GO:0005975">
    <property type="term" value="P:carbohydrate metabolic process"/>
    <property type="evidence" value="ECO:0007669"/>
    <property type="project" value="InterPro"/>
</dbReference>
<evidence type="ECO:0000313" key="4">
    <source>
        <dbReference type="Proteomes" id="UP000031278"/>
    </source>
</evidence>
<dbReference type="AlphaFoldDB" id="A0A0B9FPM6"/>
<dbReference type="PANTHER" id="PTHR43732:SF1">
    <property type="entry name" value="RIBOSE 5-PHOSPHATE ISOMERASE"/>
    <property type="match status" value="1"/>
</dbReference>
<keyword evidence="2 3" id="KW-0413">Isomerase</keyword>
<comment type="similarity">
    <text evidence="1">Belongs to the LacAB/RpiB family.</text>
</comment>
<dbReference type="Proteomes" id="UP000031278">
    <property type="component" value="Unassembled WGS sequence"/>
</dbReference>